<dbReference type="InterPro" id="IPR025659">
    <property type="entry name" value="Tubby-like_C"/>
</dbReference>
<gene>
    <name evidence="2" type="ORF">SAMN05216552_10639</name>
</gene>
<accession>A0A1I7M605</accession>
<evidence type="ECO:0000256" key="1">
    <source>
        <dbReference type="ARBA" id="ARBA00005437"/>
    </source>
</evidence>
<dbReference type="SUPFAM" id="SSF54518">
    <property type="entry name" value="Tubby C-terminal domain-like"/>
    <property type="match status" value="1"/>
</dbReference>
<dbReference type="STRING" id="1035707.SAMN05216552_10639"/>
<dbReference type="Proteomes" id="UP000199391">
    <property type="component" value="Unassembled WGS sequence"/>
</dbReference>
<comment type="similarity">
    <text evidence="1">Belongs to the LOR family.</text>
</comment>
<dbReference type="Gene3D" id="2.40.160.200">
    <property type="entry name" value="LURP1-related"/>
    <property type="match status" value="1"/>
</dbReference>
<dbReference type="OrthoDB" id="4863874at2"/>
<dbReference type="InterPro" id="IPR007612">
    <property type="entry name" value="LOR"/>
</dbReference>
<sequence>MPKTLNIANKLLSLRGRMDISDERGELAYEASGEWGFLSRTWNITRAGTEVARVRRKILSWVPTWLVSGELGDFQVKRKVFSWTRQYYVIGGPLRGAVIKGSLFERRFEIAKGQETIAKATGEIFSLRDRHRIEIYGDNELFTVIVMVVLQLDRRDAAASGD</sequence>
<reference evidence="3" key="1">
    <citation type="submission" date="2016-10" db="EMBL/GenBank/DDBJ databases">
        <authorList>
            <person name="Varghese N."/>
            <person name="Submissions S."/>
        </authorList>
    </citation>
    <scope>NUCLEOTIDE SEQUENCE [LARGE SCALE GENOMIC DNA]</scope>
    <source>
        <strain evidence="3">CGMCC 1.11014</strain>
    </source>
</reference>
<evidence type="ECO:0000313" key="2">
    <source>
        <dbReference type="EMBL" id="SFV17365.1"/>
    </source>
</evidence>
<dbReference type="Pfam" id="PF04525">
    <property type="entry name" value="LOR"/>
    <property type="match status" value="1"/>
</dbReference>
<name>A0A1I7M605_9BURK</name>
<keyword evidence="3" id="KW-1185">Reference proteome</keyword>
<organism evidence="2 3">
    <name type="scientific">Pseudoduganella namucuonensis</name>
    <dbReference type="NCBI Taxonomy" id="1035707"/>
    <lineage>
        <taxon>Bacteria</taxon>
        <taxon>Pseudomonadati</taxon>
        <taxon>Pseudomonadota</taxon>
        <taxon>Betaproteobacteria</taxon>
        <taxon>Burkholderiales</taxon>
        <taxon>Oxalobacteraceae</taxon>
        <taxon>Telluria group</taxon>
        <taxon>Pseudoduganella</taxon>
    </lineage>
</organism>
<dbReference type="RefSeq" id="WP_143133474.1">
    <property type="nucleotide sequence ID" value="NZ_FPBO01000063.1"/>
</dbReference>
<dbReference type="InterPro" id="IPR038595">
    <property type="entry name" value="LOR_sf"/>
</dbReference>
<evidence type="ECO:0000313" key="3">
    <source>
        <dbReference type="Proteomes" id="UP000199391"/>
    </source>
</evidence>
<protein>
    <submittedName>
        <fullName evidence="2">Uncharacterized protein YxjI</fullName>
    </submittedName>
</protein>
<dbReference type="EMBL" id="FPBO01000063">
    <property type="protein sequence ID" value="SFV17365.1"/>
    <property type="molecule type" value="Genomic_DNA"/>
</dbReference>
<proteinExistence type="inferred from homology"/>
<dbReference type="AlphaFoldDB" id="A0A1I7M605"/>